<dbReference type="GO" id="GO:0016787">
    <property type="term" value="F:hydrolase activity"/>
    <property type="evidence" value="ECO:0007669"/>
    <property type="project" value="UniProtKB-KW"/>
</dbReference>
<feature type="domain" description="Carboxylesterase type B" evidence="5">
    <location>
        <begin position="36"/>
        <end position="537"/>
    </location>
</feature>
<dbReference type="PANTHER" id="PTHR11559">
    <property type="entry name" value="CARBOXYLESTERASE"/>
    <property type="match status" value="1"/>
</dbReference>
<keyword evidence="4" id="KW-0732">Signal</keyword>
<dbReference type="FunFam" id="3.40.50.1820:FF:000011">
    <property type="entry name" value="Carboxylic ester hydrolase"/>
    <property type="match status" value="1"/>
</dbReference>
<dbReference type="Proteomes" id="UP001190640">
    <property type="component" value="Chromosome 16"/>
</dbReference>
<dbReference type="InterPro" id="IPR050309">
    <property type="entry name" value="Type-B_Carboxylest/Lipase"/>
</dbReference>
<dbReference type="InterPro" id="IPR029058">
    <property type="entry name" value="AB_hydrolase_fold"/>
</dbReference>
<dbReference type="Gene3D" id="3.40.50.1820">
    <property type="entry name" value="alpha/beta hydrolase"/>
    <property type="match status" value="1"/>
</dbReference>
<protein>
    <recommendedName>
        <fullName evidence="4">Carboxylic ester hydrolase</fullName>
        <ecNumber evidence="4">3.1.1.-</ecNumber>
    </recommendedName>
</protein>
<organism evidence="6 7">
    <name type="scientific">Eublepharis macularius</name>
    <name type="common">Leopard gecko</name>
    <name type="synonym">Cyrtodactylus macularius</name>
    <dbReference type="NCBI Taxonomy" id="481883"/>
    <lineage>
        <taxon>Eukaryota</taxon>
        <taxon>Metazoa</taxon>
        <taxon>Chordata</taxon>
        <taxon>Craniata</taxon>
        <taxon>Vertebrata</taxon>
        <taxon>Euteleostomi</taxon>
        <taxon>Lepidosauria</taxon>
        <taxon>Squamata</taxon>
        <taxon>Bifurcata</taxon>
        <taxon>Gekkota</taxon>
        <taxon>Eublepharidae</taxon>
        <taxon>Eublepharinae</taxon>
        <taxon>Eublepharis</taxon>
    </lineage>
</organism>
<evidence type="ECO:0000256" key="1">
    <source>
        <dbReference type="ARBA" id="ARBA00005964"/>
    </source>
</evidence>
<keyword evidence="2 4" id="KW-0378">Hydrolase</keyword>
<dbReference type="SUPFAM" id="SSF53474">
    <property type="entry name" value="alpha/beta-Hydrolases"/>
    <property type="match status" value="1"/>
</dbReference>
<evidence type="ECO:0000259" key="5">
    <source>
        <dbReference type="Pfam" id="PF00135"/>
    </source>
</evidence>
<evidence type="ECO:0000313" key="6">
    <source>
        <dbReference type="Proteomes" id="UP001190640"/>
    </source>
</evidence>
<name>A0AA97LIB1_EUBMA</name>
<dbReference type="InterPro" id="IPR019826">
    <property type="entry name" value="Carboxylesterase_B_AS"/>
</dbReference>
<dbReference type="PROSITE" id="PS00941">
    <property type="entry name" value="CARBOXYLESTERASE_B_2"/>
    <property type="match status" value="1"/>
</dbReference>
<feature type="signal peptide" evidence="4">
    <location>
        <begin position="1"/>
        <end position="23"/>
    </location>
</feature>
<dbReference type="InterPro" id="IPR002018">
    <property type="entry name" value="CarbesteraseB"/>
</dbReference>
<evidence type="ECO:0000313" key="7">
    <source>
        <dbReference type="RefSeq" id="XP_054856550.1"/>
    </source>
</evidence>
<proteinExistence type="inferred from homology"/>
<dbReference type="CDD" id="cd00312">
    <property type="entry name" value="Esterase_lipase"/>
    <property type="match status" value="1"/>
</dbReference>
<dbReference type="GeneID" id="129344080"/>
<dbReference type="Pfam" id="PF00135">
    <property type="entry name" value="COesterase"/>
    <property type="match status" value="1"/>
</dbReference>
<accession>A0AA97LIB1</accession>
<evidence type="ECO:0000256" key="2">
    <source>
        <dbReference type="ARBA" id="ARBA00022801"/>
    </source>
</evidence>
<dbReference type="RefSeq" id="XP_054856550.1">
    <property type="nucleotide sequence ID" value="XM_055000575.1"/>
</dbReference>
<feature type="chain" id="PRO_5041516116" description="Carboxylic ester hydrolase" evidence="4">
    <location>
        <begin position="24"/>
        <end position="558"/>
    </location>
</feature>
<dbReference type="AlphaFoldDB" id="A0AA97LIB1"/>
<keyword evidence="6" id="KW-1185">Reference proteome</keyword>
<sequence length="558" mass="62133">MKMLPAGKCWLLFGVLLCAKSSAGSTTETKGERNDHPEVITAQGRVRGKVVSVNGIDQPVNVFLGIPFAKPPIGSLRFAPPQAPERWSHIRNATSFSPICLQDLGWIDVFQKLLNATLPQSTASEDCLYLNIYTPNTKAQLPVMVWIHGGGLTFGGTFMYDGSALSAYEDVVVVMIQYRLGLLGFFSTGSVEARGNWGLLDQIAALQWVQKNIKQFGGDPQSVTIFGESAGAFSVDAQVLSPLSKGLFQKAIAESGVVIMPGLLTSHPEVLAKEIAKVSGCGTSSAEMVRCLRSKTEQELKSLLKEIKSMNAVVDGKFFPKAPKELLAAKEFKAVPYLLGVNNDEFGWTMPLAVFSLNITDGVNRENITAAFQVVATEWGLSAESVQKVLDEYLGDTEDRIQLRDRFRDLMADVLFVIPAIQTARIYRDSGAPVYFYEFQHRPNMYKESRPAFVKADHGDELYFVFGWPLIKGDDSEDEKKLSRTIMKYWANFARTGNPNGKGLVGWPRYDQNEGYLELNLQQRKAEKLRKNQVDFWVEILQDKTKKTTKEQETRLDL</sequence>
<comment type="similarity">
    <text evidence="1 4">Belongs to the type-B carboxylesterase/lipase family.</text>
</comment>
<gene>
    <name evidence="7" type="primary">LOC129344080</name>
</gene>
<evidence type="ECO:0000256" key="4">
    <source>
        <dbReference type="RuleBase" id="RU361235"/>
    </source>
</evidence>
<keyword evidence="3" id="KW-1015">Disulfide bond</keyword>
<dbReference type="KEGG" id="emc:129344080"/>
<reference evidence="7" key="1">
    <citation type="submission" date="2025-08" db="UniProtKB">
        <authorList>
            <consortium name="RefSeq"/>
        </authorList>
    </citation>
    <scope>IDENTIFICATION</scope>
    <source>
        <tissue evidence="7">Blood</tissue>
    </source>
</reference>
<evidence type="ECO:0000256" key="3">
    <source>
        <dbReference type="ARBA" id="ARBA00023157"/>
    </source>
</evidence>
<dbReference type="EC" id="3.1.1.-" evidence="4"/>
<dbReference type="InterPro" id="IPR019819">
    <property type="entry name" value="Carboxylesterase_B_CS"/>
</dbReference>
<dbReference type="PROSITE" id="PS00122">
    <property type="entry name" value="CARBOXYLESTERASE_B_1"/>
    <property type="match status" value="1"/>
</dbReference>